<keyword evidence="6 13" id="KW-0256">Endoplasmic reticulum</keyword>
<gene>
    <name evidence="16" type="ORF">MEDL_50875</name>
</gene>
<keyword evidence="12 13" id="KW-0407">Ion channel</keyword>
<dbReference type="Pfam" id="PF02815">
    <property type="entry name" value="MIR"/>
    <property type="match status" value="1"/>
</dbReference>
<evidence type="ECO:0000313" key="16">
    <source>
        <dbReference type="EMBL" id="CAG2238461.1"/>
    </source>
</evidence>
<dbReference type="PANTHER" id="PTHR13715:SF99">
    <property type="entry name" value="INOSITOL 1,4,5-TRISPHOSPHATE RECEPTOR-LIKE PROTEIN A"/>
    <property type="match status" value="1"/>
</dbReference>
<organism evidence="16 17">
    <name type="scientific">Mytilus edulis</name>
    <name type="common">Blue mussel</name>
    <dbReference type="NCBI Taxonomy" id="6550"/>
    <lineage>
        <taxon>Eukaryota</taxon>
        <taxon>Metazoa</taxon>
        <taxon>Spiralia</taxon>
        <taxon>Lophotrochozoa</taxon>
        <taxon>Mollusca</taxon>
        <taxon>Bivalvia</taxon>
        <taxon>Autobranchia</taxon>
        <taxon>Pteriomorphia</taxon>
        <taxon>Mytilida</taxon>
        <taxon>Mytiloidea</taxon>
        <taxon>Mytilidae</taxon>
        <taxon>Mytilinae</taxon>
        <taxon>Mytilus</taxon>
    </lineage>
</organism>
<keyword evidence="10 13" id="KW-0675">Receptor</keyword>
<dbReference type="EMBL" id="CAJPWZ010002441">
    <property type="protein sequence ID" value="CAG2238461.1"/>
    <property type="molecule type" value="Genomic_DNA"/>
</dbReference>
<feature type="domain" description="MIR" evidence="15">
    <location>
        <begin position="149"/>
        <end position="203"/>
    </location>
</feature>
<dbReference type="CDD" id="cd23280">
    <property type="entry name" value="beta-trefoil_MIR_itr-1-like"/>
    <property type="match status" value="1"/>
</dbReference>
<feature type="region of interest" description="Disordered" evidence="14">
    <location>
        <begin position="2316"/>
        <end position="2388"/>
    </location>
</feature>
<sequence length="2388" mass="274709">MFEITEDKTGNYVYLIPTKDTLAMLPTSMDVHGMGKYLCIGDFICLYCEETEGYVYSIQSSCMNNGLNVYTNQDRNRPRNVPNPQVLVFQITIQNRYKLNKKLRKVEFTDIDTSEVHESSISKAASKKIKASAEAENKDNEAEQKRQFGKKVRYGEIIQLRHVFSGKYIHSSTTQTSQKDRNNMRISLLECNAKNAQFKILPRYKVKSEGEFVQLYDQVMLESIKSPGHFLHASEPYQIDHVTNASELNLGVERSSFTLVGSFRDYPDQFQFLRGGSVIRLFHKELEAYVIAQGLFGQEVTENVHFRIRAFDPYNPKTISPTCSGITYWQIEAESSILNGDVIKWEQQIRLRHMTNRKYLSLDNNLDVCLVDDNGDPRTVFRFHSVIKEQDEIKFESYTRIEHMLTGCWLHALKDQPFDRKTFMEKYGVQNMDTETTKLRHILASNESMYADAYTLQCVPQNDVQNFNYIAGIVPFLTNLIKDLNDVPALSARRTYAIVTALKDVKTFLGDKGLPVKRKQKLLRNLKVIDLLVDLVKCPLRTGEEQLYRIRIYKEAYDVLHAYMLGRSGKNALYMAKYIDFFQTQFTQKGGIGINVAQMIVELMRDKRKLVDRITTAHIDRFIHLLGETKNSIFLNLLQVLCVCDGVSIPTNQTYITEQWLRQDMGYKFHAARGQNLNREPNVMFLSSDDKDSWVPMHHLDPCEAGDSPYRFLLNQLDLLKSLCFGRNDFAVHTITREKPILQWEDAYLCLTSRQLSDQLRAKYCEVIIAAFVEVGSNYSVLDQPELCFVYEFVGTKDGDRESTQGVRDLATLFPVLRDFIVDFMERNSQMIASEVGMNQLTEQLLCLLKHLVRFGYFGDLTEINKIIKPLIAVLDGSTDVPVRKDKRKGYSRDDKKLVSQYKSGGRYEPNAQTEAVVNAKYQGLQVLDFLLTFQRNLRLKTMVEKFKMIEFEQKRKIALRMTALMYEKYNPRDTKKKALRQQQKILNELREMFHASDIFDKDHYTKILMDIAEYKYDKMVSKSLDILNKAYSSQSDMFKLAEKAQLLMTSESIKVHIDVQRELPVLQRFVRLKANDYQVKVMGDILDEFIRRFGYYKGDIETRHRSTIGACPGFIKDNKEVQESLFYHLDTLLEVSIVPSDLALAIKERADTDKYTFRERTPCLLCEICRFGENKFIESLCQTMLPIEELLWVVNHGSIDNIIKTPFVKFMHEVYLQFVGDIIESGAADLQHNKDMWEFLDELTRSMGRAVAGLEIHKNSIGDFLKTKPDRSFMSNETSAVNSLKNSVYFSLEAVLPFLKTYFTRVYTPEKEIYPDEIETANGIALAVAGLCEAVGPFLSDPIHMKTAVTTLTVLIPLSTEPKSGNMVYYTTELQLNAKFYTFAKNCNIINKGQNTVKQQTGYKSKREYTELGLSNEMPLGEEFQSLVKCFINSKEKKPAKKYAMVGKLLQQLEISADLFKNSAGSAAEFDDLDIKCLQILRACIHNEERKLPEDMDSRAGESSVKRQLEHVKDVQNAVNNHDFVRKVLPHIARRNDALVREVLAMISGMLFNANRHVQKCMLEYFLSTREELFFMALRERMVIASNSIKEKRSLLAQHQAKVSQAKHSDDQECTSPVAMNILQTIQTYDIQLKTERLHGWTLVGHASPPPLRKKKRLFAGKDKLLNGDLYQNGKTDLAEFTLPLEEADEGEEEKSALSDMMQYNDDGYIELVLELLARICDGQNADLQNYLREQPDNVKSFNIVAETTQFLNVVYSAITKRTIGLAVGVFSSLNEFCAGNQENRVVLYGNKIVDYINFILRSGDVGDCPPEKVLELRQIIGAVVLSMIEENGPEKTEVATEVKDTIDKQALLQCMTNCYKMCQSDQINLEDIVKTENVEADGVIGSVKNLASVGGGLESRIMGNTNDQERESVTETGYLFYLIWARMLDIDPNLHKKVKISPTHQKAIDFYKKSCFSIEIVKEDVLQKVNFRVENKSLLRDEVKENLKWNIDRTSPSNKIRGLMGWTSDILKDISYQRKILQKPISKMFTKLWLIWNFGAFFLSVAINMLMLYSWNAKASLEDYQKINGNQTIDWDIIADPDPIIKGLNRQLYDVIMYAFMGTHNFFSLMVLISYVLLNHPRLPTLADISAPFKCFSRKEENTEEGTRDKDSGGSRLDAKVLSFTTFYFLWRAESDMRECCFICSRNSYDFEHTGKGFQYHVGHEHSMWAYILFFIHLDNVKPSDYTALELFVAALWKKENFDFFPMNRALCLASADDDANDAKLEEVLSKVAMIHRKQMEEDIEKKRRKEKLRQKRWHERHRAYVFDASQTEGQGTLPLSKRKPSGKTDRETFTLKSEDESSILRTEDDDRHSGFSDVDSIGSYDETPRRATRAKSATPDESTKL</sequence>
<dbReference type="GO" id="GO:0051209">
    <property type="term" value="P:release of sequestered calcium ion into cytosol"/>
    <property type="evidence" value="ECO:0007669"/>
    <property type="project" value="UniProtKB-UniRule"/>
</dbReference>
<dbReference type="SUPFAM" id="SSF82109">
    <property type="entry name" value="MIR domain"/>
    <property type="match status" value="2"/>
</dbReference>
<evidence type="ECO:0000256" key="5">
    <source>
        <dbReference type="ARBA" id="ARBA00022737"/>
    </source>
</evidence>
<keyword evidence="13" id="KW-0107">Calcium channel</keyword>
<dbReference type="PROSITE" id="PS50919">
    <property type="entry name" value="MIR"/>
    <property type="match status" value="1"/>
</dbReference>
<evidence type="ECO:0000256" key="9">
    <source>
        <dbReference type="ARBA" id="ARBA00023136"/>
    </source>
</evidence>
<dbReference type="InterPro" id="IPR016093">
    <property type="entry name" value="MIR_motif"/>
</dbReference>
<keyword evidence="7 13" id="KW-1133">Transmembrane helix</keyword>
<comment type="similarity">
    <text evidence="2 13">Belongs to the InsP3 receptor family.</text>
</comment>
<evidence type="ECO:0000256" key="2">
    <source>
        <dbReference type="ARBA" id="ARBA00009453"/>
    </source>
</evidence>
<dbReference type="InterPro" id="IPR013662">
    <property type="entry name" value="RIH_assoc-dom"/>
</dbReference>
<comment type="subunit">
    <text evidence="13">Homotetramer.</text>
</comment>
<name>A0A8S3U4C3_MYTED</name>
<dbReference type="GO" id="GO:0005220">
    <property type="term" value="F:inositol 1,4,5-trisphosphate-gated calcium channel activity"/>
    <property type="evidence" value="ECO:0007669"/>
    <property type="project" value="UniProtKB-UniRule"/>
</dbReference>
<keyword evidence="11 13" id="KW-1071">Ligand-gated ion channel</keyword>
<dbReference type="InterPro" id="IPR014821">
    <property type="entry name" value="Ins145_P3_rcpt"/>
</dbReference>
<dbReference type="InterPro" id="IPR000699">
    <property type="entry name" value="RIH_dom"/>
</dbReference>
<dbReference type="Gene3D" id="2.80.10.50">
    <property type="match status" value="2"/>
</dbReference>
<dbReference type="Pfam" id="PF01365">
    <property type="entry name" value="RYDR_ITPR"/>
    <property type="match status" value="1"/>
</dbReference>
<dbReference type="GO" id="GO:0005789">
    <property type="term" value="C:endoplasmic reticulum membrane"/>
    <property type="evidence" value="ECO:0007669"/>
    <property type="project" value="UniProtKB-SubCell"/>
</dbReference>
<dbReference type="PANTHER" id="PTHR13715">
    <property type="entry name" value="RYANODINE RECEPTOR AND IP3 RECEPTOR"/>
    <property type="match status" value="1"/>
</dbReference>
<evidence type="ECO:0000256" key="14">
    <source>
        <dbReference type="SAM" id="MobiDB-lite"/>
    </source>
</evidence>
<keyword evidence="13" id="KW-0109">Calcium transport</keyword>
<protein>
    <recommendedName>
        <fullName evidence="13">Inositol 1,4,5-trisphosphate receptor</fullName>
    </recommendedName>
</protein>
<evidence type="ECO:0000256" key="12">
    <source>
        <dbReference type="ARBA" id="ARBA00023303"/>
    </source>
</evidence>
<evidence type="ECO:0000259" key="15">
    <source>
        <dbReference type="PROSITE" id="PS50919"/>
    </source>
</evidence>
<proteinExistence type="inferred from homology"/>
<comment type="caution">
    <text evidence="13">Lacks conserved residue(s) required for the propagation of feature annotation.</text>
</comment>
<evidence type="ECO:0000256" key="11">
    <source>
        <dbReference type="ARBA" id="ARBA00023286"/>
    </source>
</evidence>
<dbReference type="InterPro" id="IPR015925">
    <property type="entry name" value="Ryanodine_IP3_receptor"/>
</dbReference>
<dbReference type="SMART" id="SM00472">
    <property type="entry name" value="MIR"/>
    <property type="match status" value="2"/>
</dbReference>
<keyword evidence="8 13" id="KW-0406">Ion transport</keyword>
<comment type="function">
    <text evidence="13">Receptor for inositol 1,4,5-trisphosphate, a second messenger that mediates the release of intracellular calcium.</text>
</comment>
<keyword evidence="13" id="KW-0106">Calcium</keyword>
<keyword evidence="9 13" id="KW-0472">Membrane</keyword>
<keyword evidence="17" id="KW-1185">Reference proteome</keyword>
<keyword evidence="3 13" id="KW-0813">Transport</keyword>
<feature type="transmembrane region" description="Helical" evidence="13">
    <location>
        <begin position="2097"/>
        <end position="2120"/>
    </location>
</feature>
<feature type="transmembrane region" description="Helical" evidence="13">
    <location>
        <begin position="2035"/>
        <end position="2057"/>
    </location>
</feature>
<feature type="compositionally biased region" description="Basic and acidic residues" evidence="14">
    <location>
        <begin position="2348"/>
        <end position="2357"/>
    </location>
</feature>
<dbReference type="InterPro" id="IPR035910">
    <property type="entry name" value="RyR/IP3R_RIH_dom_sf"/>
</dbReference>
<keyword evidence="4 13" id="KW-0812">Transmembrane</keyword>
<dbReference type="GO" id="GO:0070679">
    <property type="term" value="F:inositol 1,4,5 trisphosphate binding"/>
    <property type="evidence" value="ECO:0007669"/>
    <property type="project" value="UniProtKB-UniRule"/>
</dbReference>
<comment type="subcellular location">
    <subcellularLocation>
        <location evidence="1 13">Endoplasmic reticulum membrane</location>
        <topology evidence="1 13">Multi-pass membrane protein</topology>
    </subcellularLocation>
</comment>
<evidence type="ECO:0000256" key="6">
    <source>
        <dbReference type="ARBA" id="ARBA00022824"/>
    </source>
</evidence>
<reference evidence="16" key="1">
    <citation type="submission" date="2021-03" db="EMBL/GenBank/DDBJ databases">
        <authorList>
            <person name="Bekaert M."/>
        </authorList>
    </citation>
    <scope>NUCLEOTIDE SEQUENCE</scope>
</reference>
<evidence type="ECO:0000256" key="10">
    <source>
        <dbReference type="ARBA" id="ARBA00023170"/>
    </source>
</evidence>
<evidence type="ECO:0000256" key="4">
    <source>
        <dbReference type="ARBA" id="ARBA00022692"/>
    </source>
</evidence>
<feature type="compositionally biased region" description="Basic and acidic residues" evidence="14">
    <location>
        <begin position="2329"/>
        <end position="2342"/>
    </location>
</feature>
<dbReference type="OrthoDB" id="300855at2759"/>
<comment type="caution">
    <text evidence="16">The sequence shown here is derived from an EMBL/GenBank/DDBJ whole genome shotgun (WGS) entry which is preliminary data.</text>
</comment>
<evidence type="ECO:0000256" key="13">
    <source>
        <dbReference type="RuleBase" id="RU368044"/>
    </source>
</evidence>
<evidence type="ECO:0000256" key="7">
    <source>
        <dbReference type="ARBA" id="ARBA00022989"/>
    </source>
</evidence>
<keyword evidence="5" id="KW-0677">Repeat</keyword>
<evidence type="ECO:0000256" key="8">
    <source>
        <dbReference type="ARBA" id="ARBA00023065"/>
    </source>
</evidence>
<accession>A0A8S3U4C3</accession>
<dbReference type="Gene3D" id="1.25.10.30">
    <property type="entry name" value="IP3 receptor type 1 binding core, RIH domain"/>
    <property type="match status" value="1"/>
</dbReference>
<dbReference type="InterPro" id="IPR036300">
    <property type="entry name" value="MIR_dom_sf"/>
</dbReference>
<evidence type="ECO:0000256" key="1">
    <source>
        <dbReference type="ARBA" id="ARBA00004477"/>
    </source>
</evidence>
<dbReference type="Pfam" id="PF08709">
    <property type="entry name" value="Ins145_P3_rec"/>
    <property type="match status" value="1"/>
</dbReference>
<evidence type="ECO:0000313" key="17">
    <source>
        <dbReference type="Proteomes" id="UP000683360"/>
    </source>
</evidence>
<dbReference type="Proteomes" id="UP000683360">
    <property type="component" value="Unassembled WGS sequence"/>
</dbReference>
<dbReference type="PRINTS" id="PR00779">
    <property type="entry name" value="INSP3RECEPTR"/>
</dbReference>
<dbReference type="InterPro" id="IPR000493">
    <property type="entry name" value="InsP3_rcpt"/>
</dbReference>
<dbReference type="Pfam" id="PF08454">
    <property type="entry name" value="RIH_assoc"/>
    <property type="match status" value="1"/>
</dbReference>
<dbReference type="SUPFAM" id="SSF100909">
    <property type="entry name" value="IP3 receptor type 1 binding core, domain 2"/>
    <property type="match status" value="1"/>
</dbReference>
<evidence type="ECO:0000256" key="3">
    <source>
        <dbReference type="ARBA" id="ARBA00022448"/>
    </source>
</evidence>
<comment type="domain">
    <text evidence="13">The receptor contains a calcium channel in its C-terminal extremity. Its large N-terminal cytoplasmic region has the ligand-binding site in the N-terminus and modulatory sites in the middle portion immediately upstream of the channel region.</text>
</comment>